<accession>A0ACD5WL99</accession>
<proteinExistence type="predicted"/>
<dbReference type="EnsemblPlants" id="AVESA.00010b.r2.4CG1253750.1">
    <property type="protein sequence ID" value="AVESA.00010b.r2.4CG1253750.1.CDS"/>
    <property type="gene ID" value="AVESA.00010b.r2.4CG1253750"/>
</dbReference>
<name>A0ACD5WL99_AVESA</name>
<sequence>MGISQMGRTPEAWRRDHAGPVHHSWAGWREISNGHNSATSRSPLSVKRKKNYPLPSGEVPMAAPPSSGDRWPPLESIPDVFNQFMWSLGVPQGEAEFHDVYGIDADALAIVPQPVLAVVFCFPDPPENPTNPPEEVLATATENKETSDDVYFIKQIESLGNACGTIALLHAVGNAYSESLLKNSCLDLFFKSTASMDPYERARVLEKDDDIARAHSLAASAGDTELPDDVEEHYICFMALNGTLYELDGMKGAPIMHGSTSPESLLQDAVDIIKAIMHKIPNSVNFNIMVLSKKSK</sequence>
<dbReference type="Proteomes" id="UP001732700">
    <property type="component" value="Chromosome 4C"/>
</dbReference>
<protein>
    <submittedName>
        <fullName evidence="1">Uncharacterized protein</fullName>
    </submittedName>
</protein>
<evidence type="ECO:0000313" key="1">
    <source>
        <dbReference type="EnsemblPlants" id="AVESA.00010b.r2.4CG1253750.1.CDS"/>
    </source>
</evidence>
<reference evidence="1" key="1">
    <citation type="submission" date="2021-05" db="EMBL/GenBank/DDBJ databases">
        <authorList>
            <person name="Scholz U."/>
            <person name="Mascher M."/>
            <person name="Fiebig A."/>
        </authorList>
    </citation>
    <scope>NUCLEOTIDE SEQUENCE [LARGE SCALE GENOMIC DNA]</scope>
</reference>
<keyword evidence="2" id="KW-1185">Reference proteome</keyword>
<evidence type="ECO:0000313" key="2">
    <source>
        <dbReference type="Proteomes" id="UP001732700"/>
    </source>
</evidence>
<reference evidence="1" key="2">
    <citation type="submission" date="2025-09" db="UniProtKB">
        <authorList>
            <consortium name="EnsemblPlants"/>
        </authorList>
    </citation>
    <scope>IDENTIFICATION</scope>
</reference>
<organism evidence="1 2">
    <name type="scientific">Avena sativa</name>
    <name type="common">Oat</name>
    <dbReference type="NCBI Taxonomy" id="4498"/>
    <lineage>
        <taxon>Eukaryota</taxon>
        <taxon>Viridiplantae</taxon>
        <taxon>Streptophyta</taxon>
        <taxon>Embryophyta</taxon>
        <taxon>Tracheophyta</taxon>
        <taxon>Spermatophyta</taxon>
        <taxon>Magnoliopsida</taxon>
        <taxon>Liliopsida</taxon>
        <taxon>Poales</taxon>
        <taxon>Poaceae</taxon>
        <taxon>BOP clade</taxon>
        <taxon>Pooideae</taxon>
        <taxon>Poodae</taxon>
        <taxon>Poeae</taxon>
        <taxon>Poeae Chloroplast Group 1 (Aveneae type)</taxon>
        <taxon>Aveninae</taxon>
        <taxon>Avena</taxon>
    </lineage>
</organism>